<evidence type="ECO:0000313" key="1">
    <source>
        <dbReference type="EMBL" id="SEN24457.1"/>
    </source>
</evidence>
<keyword evidence="1" id="KW-0946">Virion</keyword>
<name>A0A1H8EZZ5_9BACI</name>
<evidence type="ECO:0000313" key="2">
    <source>
        <dbReference type="Proteomes" id="UP000198553"/>
    </source>
</evidence>
<dbReference type="OrthoDB" id="3235126at2"/>
<protein>
    <submittedName>
        <fullName evidence="1">Spore coat protein H</fullName>
    </submittedName>
</protein>
<gene>
    <name evidence="1" type="ORF">SAMN05192533_110150</name>
</gene>
<reference evidence="2" key="1">
    <citation type="submission" date="2016-10" db="EMBL/GenBank/DDBJ databases">
        <authorList>
            <person name="Varghese N."/>
            <person name="Submissions S."/>
        </authorList>
    </citation>
    <scope>NUCLEOTIDE SEQUENCE [LARGE SCALE GENOMIC DNA]</scope>
    <source>
        <strain evidence="2">B48,IBRC-M 10115,DSM 25386,CECT 8001</strain>
    </source>
</reference>
<keyword evidence="2" id="KW-1185">Reference proteome</keyword>
<dbReference type="PANTHER" id="PTHR40050:SF1">
    <property type="entry name" value="INNER SPORE COAT PROTEIN H"/>
    <property type="match status" value="1"/>
</dbReference>
<dbReference type="STRING" id="930146.SAMN05192533_110150"/>
<keyword evidence="1" id="KW-0167">Capsid protein</keyword>
<dbReference type="Proteomes" id="UP000198553">
    <property type="component" value="Unassembled WGS sequence"/>
</dbReference>
<organism evidence="1 2">
    <name type="scientific">Mesobacillus persicus</name>
    <dbReference type="NCBI Taxonomy" id="930146"/>
    <lineage>
        <taxon>Bacteria</taxon>
        <taxon>Bacillati</taxon>
        <taxon>Bacillota</taxon>
        <taxon>Bacilli</taxon>
        <taxon>Bacillales</taxon>
        <taxon>Bacillaceae</taxon>
        <taxon>Mesobacillus</taxon>
    </lineage>
</organism>
<accession>A0A1H8EZZ5</accession>
<dbReference type="RefSeq" id="WP_090747270.1">
    <property type="nucleotide sequence ID" value="NZ_FOBW01000010.1"/>
</dbReference>
<dbReference type="InterPro" id="IPR014867">
    <property type="entry name" value="Spore_coat_CotH_CotH2/3/7"/>
</dbReference>
<dbReference type="AlphaFoldDB" id="A0A1H8EZZ5"/>
<proteinExistence type="predicted"/>
<dbReference type="EMBL" id="FOBW01000010">
    <property type="protein sequence ID" value="SEN24457.1"/>
    <property type="molecule type" value="Genomic_DNA"/>
</dbReference>
<sequence length="360" mass="42308">MKDIPLYNLYIDPLDFKELQRDVWIDDPVPANLIIDRNHLDIDITYRGSHIREFEKKSYNIQFYNPPRYQRAKEIHLNAEFNDPSLIRNKLSLDFFSEIGCLSPESKHVFLGLNGKAHGVYLELESVDEHFLAKRKLPTGSIYYAINGNANFSLKSGSNKGTKKSLVSGYQKKVGNRKDDRYLKEMIFKINTISKAEFGREVEKVVNVEKYLRWLAGVVLTQNYDGFVHNYALYRNGDSGRFEMIPWDYDATWGRDVHGRVLRSDYVPIDGFNTLTARILDVDDFRKKYQRLLIQLLNTHFTIEHMTPKVEGLVQQLHPYIVIDPYTKHAIKQFEQEPHVIYDYIKNRRKFISEQLYKLS</sequence>
<dbReference type="Pfam" id="PF08757">
    <property type="entry name" value="CotH"/>
    <property type="match status" value="1"/>
</dbReference>
<dbReference type="PANTHER" id="PTHR40050">
    <property type="entry name" value="INNER SPORE COAT PROTEIN H"/>
    <property type="match status" value="1"/>
</dbReference>